<reference evidence="2" key="1">
    <citation type="submission" date="2020-11" db="EMBL/GenBank/DDBJ databases">
        <authorList>
            <consortium name="DOE Joint Genome Institute"/>
            <person name="Ahrendt S."/>
            <person name="Riley R."/>
            <person name="Andreopoulos W."/>
            <person name="Labutti K."/>
            <person name="Pangilinan J."/>
            <person name="Ruiz-Duenas F.J."/>
            <person name="Barrasa J.M."/>
            <person name="Sanchez-Garcia M."/>
            <person name="Camarero S."/>
            <person name="Miyauchi S."/>
            <person name="Serrano A."/>
            <person name="Linde D."/>
            <person name="Babiker R."/>
            <person name="Drula E."/>
            <person name="Ayuso-Fernandez I."/>
            <person name="Pacheco R."/>
            <person name="Padilla G."/>
            <person name="Ferreira P."/>
            <person name="Barriuso J."/>
            <person name="Kellner H."/>
            <person name="Castanera R."/>
            <person name="Alfaro M."/>
            <person name="Ramirez L."/>
            <person name="Pisabarro A.G."/>
            <person name="Kuo A."/>
            <person name="Tritt A."/>
            <person name="Lipzen A."/>
            <person name="He G."/>
            <person name="Yan M."/>
            <person name="Ng V."/>
            <person name="Cullen D."/>
            <person name="Martin F."/>
            <person name="Rosso M.-N."/>
            <person name="Henrissat B."/>
            <person name="Hibbett D."/>
            <person name="Martinez A.T."/>
            <person name="Grigoriev I.V."/>
        </authorList>
    </citation>
    <scope>NUCLEOTIDE SEQUENCE</scope>
    <source>
        <strain evidence="2">CBS 247.69</strain>
    </source>
</reference>
<evidence type="ECO:0000313" key="3">
    <source>
        <dbReference type="Proteomes" id="UP000807353"/>
    </source>
</evidence>
<organism evidence="2 3">
    <name type="scientific">Collybia nuda</name>
    <dbReference type="NCBI Taxonomy" id="64659"/>
    <lineage>
        <taxon>Eukaryota</taxon>
        <taxon>Fungi</taxon>
        <taxon>Dikarya</taxon>
        <taxon>Basidiomycota</taxon>
        <taxon>Agaricomycotina</taxon>
        <taxon>Agaricomycetes</taxon>
        <taxon>Agaricomycetidae</taxon>
        <taxon>Agaricales</taxon>
        <taxon>Tricholomatineae</taxon>
        <taxon>Clitocybaceae</taxon>
        <taxon>Collybia</taxon>
    </lineage>
</organism>
<feature type="transmembrane region" description="Helical" evidence="1">
    <location>
        <begin position="258"/>
        <end position="279"/>
    </location>
</feature>
<dbReference type="AlphaFoldDB" id="A0A9P5Y1A5"/>
<dbReference type="OrthoDB" id="3037019at2759"/>
<dbReference type="Proteomes" id="UP000807353">
    <property type="component" value="Unassembled WGS sequence"/>
</dbReference>
<protein>
    <submittedName>
        <fullName evidence="2">Uncharacterized protein</fullName>
    </submittedName>
</protein>
<proteinExistence type="predicted"/>
<accession>A0A9P5Y1A5</accession>
<feature type="transmembrane region" description="Helical" evidence="1">
    <location>
        <begin position="172"/>
        <end position="195"/>
    </location>
</feature>
<gene>
    <name evidence="2" type="ORF">BDZ94DRAFT_1312309</name>
</gene>
<keyword evidence="1" id="KW-1133">Transmembrane helix</keyword>
<evidence type="ECO:0000313" key="2">
    <source>
        <dbReference type="EMBL" id="KAF9459496.1"/>
    </source>
</evidence>
<feature type="transmembrane region" description="Helical" evidence="1">
    <location>
        <begin position="207"/>
        <end position="227"/>
    </location>
</feature>
<comment type="caution">
    <text evidence="2">The sequence shown here is derived from an EMBL/GenBank/DDBJ whole genome shotgun (WGS) entry which is preliminary data.</text>
</comment>
<dbReference type="EMBL" id="MU150315">
    <property type="protein sequence ID" value="KAF9459496.1"/>
    <property type="molecule type" value="Genomic_DNA"/>
</dbReference>
<evidence type="ECO:0000256" key="1">
    <source>
        <dbReference type="SAM" id="Phobius"/>
    </source>
</evidence>
<keyword evidence="1" id="KW-0472">Membrane</keyword>
<keyword evidence="1" id="KW-0812">Transmembrane</keyword>
<sequence length="295" mass="31941">MEVDLETVKTLAVQGTAVNMVAAATRANLGASLFVIFTPLPQRLTAFYPQLCILFTVAGHNLDALQLNNSRHLGITTLGFMYLPSFSLHVGLFILRADSQLVLCIAFFFYAGERNVSIPVDLINYSTATGGVTTLCGLTIQDYVGEDVIINNSLSSLPGCYAKSIPAIIAGYWIAPVCVESVLFALVFSKIFYWWKTGISPPPLIAVLVRDSMIYFSVIFGSSGTLLSRNVMTGAYSLRSAFLISNLFMFYFGPPFIAGSLLVTPSAAAGCVMGSHMLLNLRQASSQSWMPARIV</sequence>
<name>A0A9P5Y1A5_9AGAR</name>
<keyword evidence="3" id="KW-1185">Reference proteome</keyword>